<comment type="caution">
    <text evidence="2">The sequence shown here is derived from an EMBL/GenBank/DDBJ whole genome shotgun (WGS) entry which is preliminary data.</text>
</comment>
<proteinExistence type="predicted"/>
<evidence type="ECO:0000256" key="1">
    <source>
        <dbReference type="SAM" id="MobiDB-lite"/>
    </source>
</evidence>
<sequence length="159" mass="17116">MSSLIHSSTIGINLSSSDADAVNQSLIEETNRILAEIRSDSDPDDNDTPFSPNATAVFSLGPKIFDWDQQRQQWLQQNPEYPNFVRVLWRKEPLECGRGRGGEEGEDEGRVVGKHESEEGILDGVRGGGEGEEDGFVGVKGGVDGEGASVEEEGARVGG</sequence>
<gene>
    <name evidence="2" type="ORF">Ahy_B07g088255</name>
</gene>
<dbReference type="EMBL" id="SDMP01000017">
    <property type="protein sequence ID" value="RYR00159.1"/>
    <property type="molecule type" value="Genomic_DNA"/>
</dbReference>
<keyword evidence="3" id="KW-1185">Reference proteome</keyword>
<protein>
    <submittedName>
        <fullName evidence="2">Uncharacterized protein</fullName>
    </submittedName>
</protein>
<feature type="compositionally biased region" description="Basic and acidic residues" evidence="1">
    <location>
        <begin position="95"/>
        <end position="118"/>
    </location>
</feature>
<dbReference type="AlphaFoldDB" id="A0A444YE38"/>
<reference evidence="2 3" key="1">
    <citation type="submission" date="2019-01" db="EMBL/GenBank/DDBJ databases">
        <title>Sequencing of cultivated peanut Arachis hypogaea provides insights into genome evolution and oil improvement.</title>
        <authorList>
            <person name="Chen X."/>
        </authorList>
    </citation>
    <scope>NUCLEOTIDE SEQUENCE [LARGE SCALE GENOMIC DNA]</scope>
    <source>
        <strain evidence="3">cv. Fuhuasheng</strain>
        <tissue evidence="2">Leaves</tissue>
    </source>
</reference>
<accession>A0A444YE38</accession>
<name>A0A444YE38_ARAHY</name>
<organism evidence="2 3">
    <name type="scientific">Arachis hypogaea</name>
    <name type="common">Peanut</name>
    <dbReference type="NCBI Taxonomy" id="3818"/>
    <lineage>
        <taxon>Eukaryota</taxon>
        <taxon>Viridiplantae</taxon>
        <taxon>Streptophyta</taxon>
        <taxon>Embryophyta</taxon>
        <taxon>Tracheophyta</taxon>
        <taxon>Spermatophyta</taxon>
        <taxon>Magnoliopsida</taxon>
        <taxon>eudicotyledons</taxon>
        <taxon>Gunneridae</taxon>
        <taxon>Pentapetalae</taxon>
        <taxon>rosids</taxon>
        <taxon>fabids</taxon>
        <taxon>Fabales</taxon>
        <taxon>Fabaceae</taxon>
        <taxon>Papilionoideae</taxon>
        <taxon>50 kb inversion clade</taxon>
        <taxon>dalbergioids sensu lato</taxon>
        <taxon>Dalbergieae</taxon>
        <taxon>Pterocarpus clade</taxon>
        <taxon>Arachis</taxon>
    </lineage>
</organism>
<evidence type="ECO:0000313" key="3">
    <source>
        <dbReference type="Proteomes" id="UP000289738"/>
    </source>
</evidence>
<dbReference type="STRING" id="3818.A0A444YE38"/>
<evidence type="ECO:0000313" key="2">
    <source>
        <dbReference type="EMBL" id="RYR00159.1"/>
    </source>
</evidence>
<dbReference type="Proteomes" id="UP000289738">
    <property type="component" value="Chromosome B07"/>
</dbReference>
<feature type="region of interest" description="Disordered" evidence="1">
    <location>
        <begin position="95"/>
        <end position="159"/>
    </location>
</feature>